<dbReference type="AlphaFoldDB" id="A0A8S1DXK0"/>
<dbReference type="GO" id="GO:0008333">
    <property type="term" value="P:endosome to lysosome transport"/>
    <property type="evidence" value="ECO:0007669"/>
    <property type="project" value="TreeGrafter"/>
</dbReference>
<evidence type="ECO:0000256" key="6">
    <source>
        <dbReference type="ARBA" id="ARBA00022833"/>
    </source>
</evidence>
<dbReference type="GO" id="GO:0030897">
    <property type="term" value="C:HOPS complex"/>
    <property type="evidence" value="ECO:0007669"/>
    <property type="project" value="TreeGrafter"/>
</dbReference>
<dbReference type="Proteomes" id="UP000494165">
    <property type="component" value="Unassembled WGS sequence"/>
</dbReference>
<evidence type="ECO:0000256" key="7">
    <source>
        <dbReference type="ARBA" id="ARBA00023136"/>
    </source>
</evidence>
<proteinExistence type="inferred from homology"/>
<evidence type="ECO:0000256" key="1">
    <source>
        <dbReference type="ARBA" id="ARBA00004492"/>
    </source>
</evidence>
<dbReference type="Pfam" id="PF05131">
    <property type="entry name" value="Pep3_Vps18"/>
    <property type="match status" value="1"/>
</dbReference>
<name>A0A8S1DXK0_9INSE</name>
<organism evidence="12 13">
    <name type="scientific">Cloeon dipterum</name>
    <dbReference type="NCBI Taxonomy" id="197152"/>
    <lineage>
        <taxon>Eukaryota</taxon>
        <taxon>Metazoa</taxon>
        <taxon>Ecdysozoa</taxon>
        <taxon>Arthropoda</taxon>
        <taxon>Hexapoda</taxon>
        <taxon>Insecta</taxon>
        <taxon>Pterygota</taxon>
        <taxon>Palaeoptera</taxon>
        <taxon>Ephemeroptera</taxon>
        <taxon>Pisciforma</taxon>
        <taxon>Baetidae</taxon>
        <taxon>Cloeon</taxon>
    </lineage>
</organism>
<keyword evidence="7" id="KW-0472">Membrane</keyword>
<dbReference type="InterPro" id="IPR058919">
    <property type="entry name" value="Pep3/Vps18_RING_C"/>
</dbReference>
<comment type="subcellular location">
    <subcellularLocation>
        <location evidence="1">Late endosome membrane</location>
        <topology evidence="1">Peripheral membrane protein</topology>
        <orientation evidence="1">Cytoplasmic side</orientation>
    </subcellularLocation>
</comment>
<protein>
    <recommendedName>
        <fullName evidence="3">Vacuolar protein sorting-associated protein 18 homolog</fullName>
    </recommendedName>
</protein>
<comment type="similarity">
    <text evidence="2">Belongs to the VPS18 family.</text>
</comment>
<gene>
    <name evidence="12" type="ORF">CLODIP_2_CD13990</name>
</gene>
<dbReference type="InterPro" id="IPR007810">
    <property type="entry name" value="Pep3/Vps18_beta-prop"/>
</dbReference>
<dbReference type="OrthoDB" id="1845386at2759"/>
<evidence type="ECO:0000313" key="12">
    <source>
        <dbReference type="EMBL" id="CAB3385742.1"/>
    </source>
</evidence>
<feature type="repeat" description="CHCR" evidence="8">
    <location>
        <begin position="622"/>
        <end position="780"/>
    </location>
</feature>
<dbReference type="GO" id="GO:0006904">
    <property type="term" value="P:vesicle docking involved in exocytosis"/>
    <property type="evidence" value="ECO:0007669"/>
    <property type="project" value="TreeGrafter"/>
</dbReference>
<feature type="domain" description="Pep3/Vps18 beta-propeller" evidence="10">
    <location>
        <begin position="36"/>
        <end position="398"/>
    </location>
</feature>
<comment type="caution">
    <text evidence="12">The sequence shown here is derived from an EMBL/GenBank/DDBJ whole genome shotgun (WGS) entry which is preliminary data.</text>
</comment>
<keyword evidence="4" id="KW-0479">Metal-binding</keyword>
<evidence type="ECO:0000259" key="11">
    <source>
        <dbReference type="Pfam" id="PF26148"/>
    </source>
</evidence>
<keyword evidence="9" id="KW-0175">Coiled coil</keyword>
<dbReference type="EMBL" id="CADEPI010000431">
    <property type="protein sequence ID" value="CAB3385742.1"/>
    <property type="molecule type" value="Genomic_DNA"/>
</dbReference>
<evidence type="ECO:0000256" key="5">
    <source>
        <dbReference type="ARBA" id="ARBA00022771"/>
    </source>
</evidence>
<dbReference type="GO" id="GO:0007032">
    <property type="term" value="P:endosome organization"/>
    <property type="evidence" value="ECO:0007669"/>
    <property type="project" value="TreeGrafter"/>
</dbReference>
<evidence type="ECO:0000259" key="10">
    <source>
        <dbReference type="Pfam" id="PF05131"/>
    </source>
</evidence>
<keyword evidence="5" id="KW-0863">Zinc-finger</keyword>
<dbReference type="InterPro" id="IPR000547">
    <property type="entry name" value="Clathrin_H-chain/VPS_repeat"/>
</dbReference>
<dbReference type="PANTHER" id="PTHR23323">
    <property type="entry name" value="VACUOLAR PROTEIN SORTING-ASSOCIATED PROTEIN"/>
    <property type="match status" value="1"/>
</dbReference>
<dbReference type="GO" id="GO:0008270">
    <property type="term" value="F:zinc ion binding"/>
    <property type="evidence" value="ECO:0007669"/>
    <property type="project" value="UniProtKB-KW"/>
</dbReference>
<dbReference type="GO" id="GO:0007040">
    <property type="term" value="P:lysosome organization"/>
    <property type="evidence" value="ECO:0007669"/>
    <property type="project" value="TreeGrafter"/>
</dbReference>
<reference evidence="12 13" key="1">
    <citation type="submission" date="2020-04" db="EMBL/GenBank/DDBJ databases">
        <authorList>
            <person name="Alioto T."/>
            <person name="Alioto T."/>
            <person name="Gomez Garrido J."/>
        </authorList>
    </citation>
    <scope>NUCLEOTIDE SEQUENCE [LARGE SCALE GENOMIC DNA]</scope>
</reference>
<evidence type="ECO:0000256" key="8">
    <source>
        <dbReference type="PROSITE-ProRule" id="PRU01006"/>
    </source>
</evidence>
<evidence type="ECO:0000256" key="4">
    <source>
        <dbReference type="ARBA" id="ARBA00022723"/>
    </source>
</evidence>
<keyword evidence="6" id="KW-0862">Zinc</keyword>
<sequence>MSSLLAQYEQEAQQIQRSGMGTTGFINILMEEEPAMFSKLRVNIPSRAPVQRLVASNDIALIALTDNTIYRINQKYPDKFEELDLGKPMTVPMRIVGIFLDPWGQHALVSVASKHGDAQPELLFLSGKSTKFRLSSRARGCEITAVGWNHINDTPATTGPILAGSSKGLLFECEFLAETDRMFLMSWEKCWKEAYDIGKGSIMPILGLEFHKAFTVSDRYYVLVITANRIYQFAGSTSGPDDKPILLQIFNSNLNSSIPEQYLEISPPLKNSRLQFYFNQIKEAPKTYGWLNSKGLFHSDVDSTSLPGQNRFAACKVVKFGSADGVAPDLPTSFTLTQFHAVFLYPDRIEAVCLLNEDKIFEDQFQAELSGKLLGISKDSLKGYIWVYSEKSVFKYKVTQENRNMWKVFLDAGDFERALDFSKDNVKHMETVLVRKAETLFQKGKFLDSAHAFAETQSSFEEIALKFLQKWEIEALKTFLRLKLEKIKPQDKTQITMLCIWVIELFMNQLGELRDSGKSDSAEYALLQNHFDSFMSHRLVQECARNNCDTIYDLMASHGDKDNLDKFTLLNKDYERVIAQNIQKSCFDEALNVLREHGRKDSFYQFAPALMQAIPKRMVQALMDQGRSLSPAKLIPALVLCDKGSSDLQAWETIRYLEHCVEHLQCKDQAIHNYLLALYARLDPGKLMDYLSRQGTEISLVNYDPHYALRICQEREIKEACVQLSCLLGLWESAVDLALLVNLEVAKQTASQTPDDNELRKRLWLKIARYVVEETKDVKQAMAFMEQCELIKIEDILPFFSDFEKIDHFKESICKSLQEYNQHIQELKEEMEEATKSAEVIREEINAFKSKSAFVSGYDTCHLCDQQLMSRAFFLFPCSHRFHMDCLQTQVIPMLTSKQLARLKELQLKLASMTVKEDAASIGSSAISTREQVRSEVDSLVAGECIYCGENMIRSIDRPFIDEADHDDIMKDWE</sequence>
<keyword evidence="13" id="KW-1185">Reference proteome</keyword>
<evidence type="ECO:0000313" key="13">
    <source>
        <dbReference type="Proteomes" id="UP000494165"/>
    </source>
</evidence>
<evidence type="ECO:0000256" key="2">
    <source>
        <dbReference type="ARBA" id="ARBA00010454"/>
    </source>
</evidence>
<dbReference type="GO" id="GO:0048284">
    <property type="term" value="P:organelle fusion"/>
    <property type="evidence" value="ECO:0007669"/>
    <property type="project" value="TreeGrafter"/>
</dbReference>
<dbReference type="Pfam" id="PF26148">
    <property type="entry name" value="VPS18_RING_C"/>
    <property type="match status" value="1"/>
</dbReference>
<dbReference type="GO" id="GO:0031902">
    <property type="term" value="C:late endosome membrane"/>
    <property type="evidence" value="ECO:0007669"/>
    <property type="project" value="UniProtKB-SubCell"/>
</dbReference>
<feature type="domain" description="Pep3/Vps18 RING C-terminal" evidence="11">
    <location>
        <begin position="859"/>
        <end position="953"/>
    </location>
</feature>
<dbReference type="GO" id="GO:0030674">
    <property type="term" value="F:protein-macromolecule adaptor activity"/>
    <property type="evidence" value="ECO:0007669"/>
    <property type="project" value="TreeGrafter"/>
</dbReference>
<evidence type="ECO:0000256" key="3">
    <source>
        <dbReference type="ARBA" id="ARBA00017338"/>
    </source>
</evidence>
<dbReference type="PROSITE" id="PS50236">
    <property type="entry name" value="CHCR"/>
    <property type="match status" value="1"/>
</dbReference>
<accession>A0A8S1DXK0</accession>
<feature type="coiled-coil region" evidence="9">
    <location>
        <begin position="810"/>
        <end position="851"/>
    </location>
</feature>
<dbReference type="PANTHER" id="PTHR23323:SF26">
    <property type="entry name" value="VACUOLAR PROTEIN SORTING-ASSOCIATED PROTEIN 18 HOMOLOG"/>
    <property type="match status" value="1"/>
</dbReference>
<dbReference type="SUPFAM" id="SSF57850">
    <property type="entry name" value="RING/U-box"/>
    <property type="match status" value="1"/>
</dbReference>
<dbReference type="GO" id="GO:0006886">
    <property type="term" value="P:intracellular protein transport"/>
    <property type="evidence" value="ECO:0007669"/>
    <property type="project" value="UniProtKB-UniRule"/>
</dbReference>
<evidence type="ECO:0000256" key="9">
    <source>
        <dbReference type="SAM" id="Coils"/>
    </source>
</evidence>